<accession>A0ABV0VEH8</accession>
<evidence type="ECO:0000256" key="1">
    <source>
        <dbReference type="SAM" id="SignalP"/>
    </source>
</evidence>
<protein>
    <submittedName>
        <fullName evidence="2">Uncharacterized protein</fullName>
    </submittedName>
</protein>
<organism evidence="2 3">
    <name type="scientific">Ilyodon furcidens</name>
    <name type="common">goldbreast splitfin</name>
    <dbReference type="NCBI Taxonomy" id="33524"/>
    <lineage>
        <taxon>Eukaryota</taxon>
        <taxon>Metazoa</taxon>
        <taxon>Chordata</taxon>
        <taxon>Craniata</taxon>
        <taxon>Vertebrata</taxon>
        <taxon>Euteleostomi</taxon>
        <taxon>Actinopterygii</taxon>
        <taxon>Neopterygii</taxon>
        <taxon>Teleostei</taxon>
        <taxon>Neoteleostei</taxon>
        <taxon>Acanthomorphata</taxon>
        <taxon>Ovalentaria</taxon>
        <taxon>Atherinomorphae</taxon>
        <taxon>Cyprinodontiformes</taxon>
        <taxon>Goodeidae</taxon>
        <taxon>Ilyodon</taxon>
    </lineage>
</organism>
<keyword evidence="1" id="KW-0732">Signal</keyword>
<feature type="signal peptide" evidence="1">
    <location>
        <begin position="1"/>
        <end position="29"/>
    </location>
</feature>
<sequence>MIVFMSLPAETVLLLLLLLLLLTKSKLKSELMKTAHTSGVWLASFLDVSQNELIYDIASTCLVVGVPFLLDLLTPTRAGSEDGGSVTLFSEAPSWVDHWQLAVPSAPAKQHGLGPPLFPTERPSLFWTHASAERQGVGG</sequence>
<reference evidence="2 3" key="1">
    <citation type="submission" date="2021-06" db="EMBL/GenBank/DDBJ databases">
        <authorList>
            <person name="Palmer J.M."/>
        </authorList>
    </citation>
    <scope>NUCLEOTIDE SEQUENCE [LARGE SCALE GENOMIC DNA]</scope>
    <source>
        <strain evidence="3">if_2019</strain>
        <tissue evidence="2">Muscle</tissue>
    </source>
</reference>
<name>A0ABV0VEH8_9TELE</name>
<proteinExistence type="predicted"/>
<evidence type="ECO:0000313" key="2">
    <source>
        <dbReference type="EMBL" id="MEQ2255581.1"/>
    </source>
</evidence>
<feature type="chain" id="PRO_5045689969" evidence="1">
    <location>
        <begin position="30"/>
        <end position="139"/>
    </location>
</feature>
<dbReference type="Proteomes" id="UP001482620">
    <property type="component" value="Unassembled WGS sequence"/>
</dbReference>
<gene>
    <name evidence="2" type="ORF">ILYODFUR_015337</name>
</gene>
<evidence type="ECO:0000313" key="3">
    <source>
        <dbReference type="Proteomes" id="UP001482620"/>
    </source>
</evidence>
<keyword evidence="3" id="KW-1185">Reference proteome</keyword>
<comment type="caution">
    <text evidence="2">The sequence shown here is derived from an EMBL/GenBank/DDBJ whole genome shotgun (WGS) entry which is preliminary data.</text>
</comment>
<dbReference type="EMBL" id="JAHRIQ010105609">
    <property type="protein sequence ID" value="MEQ2255581.1"/>
    <property type="molecule type" value="Genomic_DNA"/>
</dbReference>